<keyword evidence="3" id="KW-1185">Reference proteome</keyword>
<reference evidence="2 3" key="1">
    <citation type="journal article" date="2018" name="PLoS ONE">
        <title>The draft genome of Kipferlia bialata reveals reductive genome evolution in fornicate parasites.</title>
        <authorList>
            <person name="Tanifuji G."/>
            <person name="Takabayashi S."/>
            <person name="Kume K."/>
            <person name="Takagi M."/>
            <person name="Nakayama T."/>
            <person name="Kamikawa R."/>
            <person name="Inagaki Y."/>
            <person name="Hashimoto T."/>
        </authorList>
    </citation>
    <scope>NUCLEOTIDE SEQUENCE [LARGE SCALE GENOMIC DNA]</scope>
    <source>
        <strain evidence="2">NY0173</strain>
    </source>
</reference>
<dbReference type="AlphaFoldDB" id="A0A9K3GKC1"/>
<feature type="non-terminal residue" evidence="2">
    <location>
        <position position="1"/>
    </location>
</feature>
<evidence type="ECO:0000256" key="1">
    <source>
        <dbReference type="SAM" id="Phobius"/>
    </source>
</evidence>
<keyword evidence="1" id="KW-0812">Transmembrane</keyword>
<organism evidence="2 3">
    <name type="scientific">Kipferlia bialata</name>
    <dbReference type="NCBI Taxonomy" id="797122"/>
    <lineage>
        <taxon>Eukaryota</taxon>
        <taxon>Metamonada</taxon>
        <taxon>Carpediemonas-like organisms</taxon>
        <taxon>Kipferlia</taxon>
    </lineage>
</organism>
<evidence type="ECO:0000313" key="3">
    <source>
        <dbReference type="Proteomes" id="UP000265618"/>
    </source>
</evidence>
<gene>
    <name evidence="2" type="ORF">KIPB_007106</name>
</gene>
<dbReference type="Proteomes" id="UP000265618">
    <property type="component" value="Unassembled WGS sequence"/>
</dbReference>
<keyword evidence="1" id="KW-1133">Transmembrane helix</keyword>
<sequence>MAKKAPEAPTNYRKFEGPIKKRRCRDCWFLPFFVAFWGFLAYVIYQHLLDDPEMYMLQRAYLPIDTLGRFCGKGNDWNVPSTEADMTKVTDADPGMVNDLTKAFFLQDGTDDNGDATTFNNLQNFMRMPTDYLDGNTNKAWLSTTDAELTFDMTNRSFLWYQVDPTALDLSSVLDNCICVDACPAGVDDFDSTVNMASTAAYPIQCSNEIVKIAENYGKTVTDNG</sequence>
<accession>A0A9K3GKC1</accession>
<proteinExistence type="predicted"/>
<keyword evidence="1" id="KW-0472">Membrane</keyword>
<name>A0A9K3GKC1_9EUKA</name>
<comment type="caution">
    <text evidence="2">The sequence shown here is derived from an EMBL/GenBank/DDBJ whole genome shotgun (WGS) entry which is preliminary data.</text>
</comment>
<evidence type="ECO:0000313" key="2">
    <source>
        <dbReference type="EMBL" id="GIQ85440.1"/>
    </source>
</evidence>
<dbReference type="EMBL" id="BDIP01001943">
    <property type="protein sequence ID" value="GIQ85440.1"/>
    <property type="molecule type" value="Genomic_DNA"/>
</dbReference>
<protein>
    <submittedName>
        <fullName evidence="2">Uncharacterized protein</fullName>
    </submittedName>
</protein>
<feature type="transmembrane region" description="Helical" evidence="1">
    <location>
        <begin position="27"/>
        <end position="45"/>
    </location>
</feature>